<keyword evidence="10" id="KW-1185">Reference proteome</keyword>
<comment type="caution">
    <text evidence="9">The sequence shown here is derived from an EMBL/GenBank/DDBJ whole genome shotgun (WGS) entry which is preliminary data.</text>
</comment>
<evidence type="ECO:0000256" key="3">
    <source>
        <dbReference type="ARBA" id="ARBA00022448"/>
    </source>
</evidence>
<dbReference type="NCBIfam" id="TIGR00912">
    <property type="entry name" value="2A0309"/>
    <property type="match status" value="1"/>
</dbReference>
<dbReference type="PANTHER" id="PTHR34975:SF2">
    <property type="entry name" value="SPORE GERMINATION PROTEIN A2"/>
    <property type="match status" value="1"/>
</dbReference>
<evidence type="ECO:0000256" key="4">
    <source>
        <dbReference type="ARBA" id="ARBA00022544"/>
    </source>
</evidence>
<dbReference type="EMBL" id="JAGDEL010000018">
    <property type="protein sequence ID" value="MBO1513907.1"/>
    <property type="molecule type" value="Genomic_DNA"/>
</dbReference>
<feature type="transmembrane region" description="Helical" evidence="8">
    <location>
        <begin position="219"/>
        <end position="239"/>
    </location>
</feature>
<evidence type="ECO:0000256" key="1">
    <source>
        <dbReference type="ARBA" id="ARBA00004141"/>
    </source>
</evidence>
<name>A0ABS3N6I8_9BACI</name>
<reference evidence="9 10" key="1">
    <citation type="submission" date="2021-03" db="EMBL/GenBank/DDBJ databases">
        <title>Whole genome sequence of Metabacillus bambusae BG109.</title>
        <authorList>
            <person name="Jeong J.W."/>
        </authorList>
    </citation>
    <scope>NUCLEOTIDE SEQUENCE [LARGE SCALE GENOMIC DNA]</scope>
    <source>
        <strain evidence="9 10">BG109</strain>
    </source>
</reference>
<feature type="transmembrane region" description="Helical" evidence="8">
    <location>
        <begin position="306"/>
        <end position="326"/>
    </location>
</feature>
<dbReference type="InterPro" id="IPR004761">
    <property type="entry name" value="Spore_GerAB"/>
</dbReference>
<evidence type="ECO:0000313" key="10">
    <source>
        <dbReference type="Proteomes" id="UP000663981"/>
    </source>
</evidence>
<keyword evidence="3" id="KW-0813">Transport</keyword>
<feature type="transmembrane region" description="Helical" evidence="8">
    <location>
        <begin position="104"/>
        <end position="131"/>
    </location>
</feature>
<comment type="subcellular location">
    <subcellularLocation>
        <location evidence="1">Membrane</location>
        <topology evidence="1">Multi-pass membrane protein</topology>
    </subcellularLocation>
</comment>
<feature type="transmembrane region" description="Helical" evidence="8">
    <location>
        <begin position="12"/>
        <end position="30"/>
    </location>
</feature>
<keyword evidence="6 8" id="KW-1133">Transmembrane helix</keyword>
<gene>
    <name evidence="9" type="ORF">I7822_19985</name>
</gene>
<dbReference type="Proteomes" id="UP000663981">
    <property type="component" value="Unassembled WGS sequence"/>
</dbReference>
<feature type="transmembrane region" description="Helical" evidence="8">
    <location>
        <begin position="143"/>
        <end position="162"/>
    </location>
</feature>
<evidence type="ECO:0000256" key="8">
    <source>
        <dbReference type="SAM" id="Phobius"/>
    </source>
</evidence>
<evidence type="ECO:0000313" key="9">
    <source>
        <dbReference type="EMBL" id="MBO1513907.1"/>
    </source>
</evidence>
<feature type="transmembrane region" description="Helical" evidence="8">
    <location>
        <begin position="189"/>
        <end position="207"/>
    </location>
</feature>
<comment type="similarity">
    <text evidence="2">Belongs to the amino acid-polyamine-organocation (APC) superfamily. Spore germination protein (SGP) (TC 2.A.3.9) family.</text>
</comment>
<evidence type="ECO:0000256" key="2">
    <source>
        <dbReference type="ARBA" id="ARBA00007998"/>
    </source>
</evidence>
<feature type="transmembrane region" description="Helical" evidence="8">
    <location>
        <begin position="74"/>
        <end position="92"/>
    </location>
</feature>
<evidence type="ECO:0000256" key="5">
    <source>
        <dbReference type="ARBA" id="ARBA00022692"/>
    </source>
</evidence>
<keyword evidence="7 8" id="KW-0472">Membrane</keyword>
<dbReference type="Pfam" id="PF03845">
    <property type="entry name" value="Spore_permease"/>
    <property type="match status" value="1"/>
</dbReference>
<organism evidence="9 10">
    <name type="scientific">Metabacillus bambusae</name>
    <dbReference type="NCBI Taxonomy" id="2795218"/>
    <lineage>
        <taxon>Bacteria</taxon>
        <taxon>Bacillati</taxon>
        <taxon>Bacillota</taxon>
        <taxon>Bacilli</taxon>
        <taxon>Bacillales</taxon>
        <taxon>Bacillaceae</taxon>
        <taxon>Metabacillus</taxon>
    </lineage>
</organism>
<proteinExistence type="inferred from homology"/>
<dbReference type="PANTHER" id="PTHR34975">
    <property type="entry name" value="SPORE GERMINATION PROTEIN A2"/>
    <property type="match status" value="1"/>
</dbReference>
<feature type="transmembrane region" description="Helical" evidence="8">
    <location>
        <begin position="338"/>
        <end position="358"/>
    </location>
</feature>
<sequence>MKHEKISPLQLFYVILGFQIGNTFVFGLGGEAKQDAWLVILVSMLGGFILMLVYTKLSNYYPDDTLIQMIPKIIGKFLAIPFILIYISYFTYLAARACRDFAEILAASILVETPLVFVIGSFMVLIVYCFRGGIETFSRMGEAVIPSYIMALSIIWVLLLTVKEFDINNLSPILGNGPKPILKEVFPKVLTFPFGESIIISMFFPYLNNMGRKRAVGMAAILFTGVLMTINLIMVLSVLGPEIYSQDFFPLLTAARMVSIADFLERFDALVILTMLAGVFFKIGGWTFGSAVGIAQLFKLKQNRSVFLGLGTIITPLSLLIASNQIRHNEIGLDFFTLYFHIPLQIVFPILLLCIAFIRKKFNLLV</sequence>
<dbReference type="RefSeq" id="WP_207980844.1">
    <property type="nucleotide sequence ID" value="NZ_JAGDEL010000018.1"/>
</dbReference>
<evidence type="ECO:0000256" key="7">
    <source>
        <dbReference type="ARBA" id="ARBA00023136"/>
    </source>
</evidence>
<feature type="transmembrane region" description="Helical" evidence="8">
    <location>
        <begin position="36"/>
        <end position="54"/>
    </location>
</feature>
<keyword evidence="4" id="KW-0309">Germination</keyword>
<evidence type="ECO:0000256" key="6">
    <source>
        <dbReference type="ARBA" id="ARBA00022989"/>
    </source>
</evidence>
<protein>
    <submittedName>
        <fullName evidence="9">GerAB/ArcD/ProY family transporter</fullName>
    </submittedName>
</protein>
<accession>A0ABS3N6I8</accession>
<feature type="transmembrane region" description="Helical" evidence="8">
    <location>
        <begin position="269"/>
        <end position="294"/>
    </location>
</feature>
<keyword evidence="5 8" id="KW-0812">Transmembrane</keyword>